<comment type="caution">
    <text evidence="1">The sequence shown here is derived from an EMBL/GenBank/DDBJ whole genome shotgun (WGS) entry which is preliminary data.</text>
</comment>
<name>A0A849IEZ5_9HYPH</name>
<protein>
    <submittedName>
        <fullName evidence="1">Uncharacterized protein</fullName>
    </submittedName>
</protein>
<proteinExistence type="predicted"/>
<organism evidence="1 2">
    <name type="scientific">Enterovirga aerilata</name>
    <dbReference type="NCBI Taxonomy" id="2730920"/>
    <lineage>
        <taxon>Bacteria</taxon>
        <taxon>Pseudomonadati</taxon>
        <taxon>Pseudomonadota</taxon>
        <taxon>Alphaproteobacteria</taxon>
        <taxon>Hyphomicrobiales</taxon>
        <taxon>Methylobacteriaceae</taxon>
        <taxon>Enterovirga</taxon>
    </lineage>
</organism>
<evidence type="ECO:0000313" key="1">
    <source>
        <dbReference type="EMBL" id="NNM75019.1"/>
    </source>
</evidence>
<dbReference type="EMBL" id="JABEPP010000007">
    <property type="protein sequence ID" value="NNM75019.1"/>
    <property type="molecule type" value="Genomic_DNA"/>
</dbReference>
<gene>
    <name evidence="1" type="ORF">HJG44_21895</name>
</gene>
<accession>A0A849IEZ5</accession>
<dbReference type="AlphaFoldDB" id="A0A849IEZ5"/>
<dbReference type="Proteomes" id="UP000564885">
    <property type="component" value="Unassembled WGS sequence"/>
</dbReference>
<reference evidence="1 2" key="1">
    <citation type="submission" date="2020-04" db="EMBL/GenBank/DDBJ databases">
        <title>Enterovirga sp. isolate from soil.</title>
        <authorList>
            <person name="Chea S."/>
            <person name="Kim D.-U."/>
        </authorList>
    </citation>
    <scope>NUCLEOTIDE SEQUENCE [LARGE SCALE GENOMIC DNA]</scope>
    <source>
        <strain evidence="1 2">DB1703</strain>
    </source>
</reference>
<keyword evidence="2" id="KW-1185">Reference proteome</keyword>
<evidence type="ECO:0000313" key="2">
    <source>
        <dbReference type="Proteomes" id="UP000564885"/>
    </source>
</evidence>
<dbReference type="RefSeq" id="WP_171220523.1">
    <property type="nucleotide sequence ID" value="NZ_JABEPP010000007.1"/>
</dbReference>
<sequence>MSAHLSAFDAALDAISRIPEPREPARVPGAHYSMHVAAWLCRESKRLERIIAITPSGPECSRLIDQKIAVDMRESAELRRAQGRMSPRDAALADLGRAMADRRAA</sequence>